<dbReference type="eggNOG" id="KOG2887">
    <property type="taxonomic scope" value="Eukaryota"/>
</dbReference>
<accession>K8EHG0</accession>
<dbReference type="GO" id="GO:0012505">
    <property type="term" value="C:endomembrane system"/>
    <property type="evidence" value="ECO:0007669"/>
    <property type="project" value="UniProtKB-ARBA"/>
</dbReference>
<evidence type="ECO:0000256" key="2">
    <source>
        <dbReference type="ARBA" id="ARBA00022448"/>
    </source>
</evidence>
<dbReference type="PANTHER" id="PTHR23137">
    <property type="entry name" value="VESICLE TRANSPORT PROTEIN-RELATED"/>
    <property type="match status" value="1"/>
</dbReference>
<evidence type="ECO:0000256" key="4">
    <source>
        <dbReference type="ARBA" id="ARBA00022927"/>
    </source>
</evidence>
<keyword evidence="4 8" id="KW-0653">Protein transport</keyword>
<evidence type="ECO:0000256" key="6">
    <source>
        <dbReference type="ARBA" id="ARBA00023136"/>
    </source>
</evidence>
<keyword evidence="3 8" id="KW-0812">Transmembrane</keyword>
<dbReference type="GO" id="GO:0005737">
    <property type="term" value="C:cytoplasm"/>
    <property type="evidence" value="ECO:0007669"/>
    <property type="project" value="UniProtKB-ARBA"/>
</dbReference>
<feature type="transmembrane region" description="Helical" evidence="8">
    <location>
        <begin position="103"/>
        <end position="122"/>
    </location>
</feature>
<evidence type="ECO:0000313" key="10">
    <source>
        <dbReference type="Proteomes" id="UP000198341"/>
    </source>
</evidence>
<dbReference type="GO" id="GO:0016192">
    <property type="term" value="P:vesicle-mediated transport"/>
    <property type="evidence" value="ECO:0007669"/>
    <property type="project" value="InterPro"/>
</dbReference>
<reference evidence="9 10" key="1">
    <citation type="submission" date="2011-10" db="EMBL/GenBank/DDBJ databases">
        <authorList>
            <person name="Genoscope - CEA"/>
        </authorList>
    </citation>
    <scope>NUCLEOTIDE SEQUENCE [LARGE SCALE GENOMIC DNA]</scope>
    <source>
        <strain evidence="9 10">RCC 1105</strain>
    </source>
</reference>
<comment type="function">
    <text evidence="8">May be involved in fusion of retrograde transport vesicles derived from an endocytic compartment with the Golgi complex.</text>
</comment>
<sequence>MLDELTGSICIDLTYEQRLYGFACCAGMGLICSFLSSLLWMQPMKFALLYSIGNILSLGSTGFLTGFARQAKNMFKATRLVATLMYLGCLIMTIVSACVLKSFPLTMVFLILQSLALVWYCLSYIPGGRSVLKSCFGISNF</sequence>
<keyword evidence="6 8" id="KW-0472">Membrane</keyword>
<comment type="similarity">
    <text evidence="7 8">Belongs to the SFT2 family.</text>
</comment>
<dbReference type="KEGG" id="bpg:Bathy08g04680"/>
<evidence type="ECO:0000313" key="9">
    <source>
        <dbReference type="EMBL" id="CCO17597.1"/>
    </source>
</evidence>
<name>K8EHG0_9CHLO</name>
<evidence type="ECO:0000256" key="8">
    <source>
        <dbReference type="RuleBase" id="RU363111"/>
    </source>
</evidence>
<dbReference type="InterPro" id="IPR011691">
    <property type="entry name" value="Vesicle_transpt_SFT2"/>
</dbReference>
<dbReference type="EMBL" id="FO082271">
    <property type="protein sequence ID" value="CCO17597.1"/>
    <property type="molecule type" value="Genomic_DNA"/>
</dbReference>
<dbReference type="PANTHER" id="PTHR23137:SF6">
    <property type="entry name" value="VESICLE TRANSPORT PROTEIN"/>
    <property type="match status" value="1"/>
</dbReference>
<dbReference type="OrthoDB" id="73614at2759"/>
<evidence type="ECO:0000256" key="7">
    <source>
        <dbReference type="ARBA" id="ARBA00025800"/>
    </source>
</evidence>
<protein>
    <recommendedName>
        <fullName evidence="8">Vesicle transport protein</fullName>
    </recommendedName>
</protein>
<dbReference type="InterPro" id="IPR007305">
    <property type="entry name" value="Vesicle_transpt_Got1/SFT2"/>
</dbReference>
<evidence type="ECO:0000256" key="1">
    <source>
        <dbReference type="ARBA" id="ARBA00004141"/>
    </source>
</evidence>
<proteinExistence type="inferred from homology"/>
<organism evidence="9 10">
    <name type="scientific">Bathycoccus prasinos</name>
    <dbReference type="NCBI Taxonomy" id="41875"/>
    <lineage>
        <taxon>Eukaryota</taxon>
        <taxon>Viridiplantae</taxon>
        <taxon>Chlorophyta</taxon>
        <taxon>Mamiellophyceae</taxon>
        <taxon>Mamiellales</taxon>
        <taxon>Bathycoccaceae</taxon>
        <taxon>Bathycoccus</taxon>
    </lineage>
</organism>
<feature type="transmembrane region" description="Helical" evidence="8">
    <location>
        <begin position="80"/>
        <end position="97"/>
    </location>
</feature>
<dbReference type="GO" id="GO:0015031">
    <property type="term" value="P:protein transport"/>
    <property type="evidence" value="ECO:0007669"/>
    <property type="project" value="UniProtKB-KW"/>
</dbReference>
<keyword evidence="5 8" id="KW-1133">Transmembrane helix</keyword>
<gene>
    <name evidence="9" type="ORF">Bathy08g04680</name>
</gene>
<evidence type="ECO:0000256" key="3">
    <source>
        <dbReference type="ARBA" id="ARBA00022692"/>
    </source>
</evidence>
<comment type="subcellular location">
    <subcellularLocation>
        <location evidence="1 8">Membrane</location>
        <topology evidence="1 8">Multi-pass membrane protein</topology>
    </subcellularLocation>
</comment>
<dbReference type="GeneID" id="19014447"/>
<keyword evidence="2 8" id="KW-0813">Transport</keyword>
<feature type="transmembrane region" description="Helical" evidence="8">
    <location>
        <begin position="47"/>
        <end position="68"/>
    </location>
</feature>
<dbReference type="STRING" id="41875.K8EHG0"/>
<dbReference type="RefSeq" id="XP_007511476.1">
    <property type="nucleotide sequence ID" value="XM_007511414.1"/>
</dbReference>
<evidence type="ECO:0000256" key="5">
    <source>
        <dbReference type="ARBA" id="ARBA00022989"/>
    </source>
</evidence>
<dbReference type="GO" id="GO:0016020">
    <property type="term" value="C:membrane"/>
    <property type="evidence" value="ECO:0007669"/>
    <property type="project" value="UniProtKB-SubCell"/>
</dbReference>
<dbReference type="Proteomes" id="UP000198341">
    <property type="component" value="Chromosome 8"/>
</dbReference>
<feature type="transmembrane region" description="Helical" evidence="8">
    <location>
        <begin position="20"/>
        <end position="41"/>
    </location>
</feature>
<dbReference type="AlphaFoldDB" id="K8EHG0"/>
<dbReference type="Pfam" id="PF04178">
    <property type="entry name" value="Got1"/>
    <property type="match status" value="1"/>
</dbReference>
<keyword evidence="10" id="KW-1185">Reference proteome</keyword>